<protein>
    <submittedName>
        <fullName evidence="2">Alpha/beta hydrolase fold containing protein</fullName>
    </submittedName>
    <submittedName>
        <fullName evidence="3">Pimeloyl-ACP methyl ester carboxylesterase</fullName>
    </submittedName>
</protein>
<dbReference type="HOGENOM" id="CLU_046066_3_2_11"/>
<name>A0A061A042_9ACTN</name>
<evidence type="ECO:0000259" key="1">
    <source>
        <dbReference type="Pfam" id="PF12697"/>
    </source>
</evidence>
<proteinExistence type="predicted"/>
<gene>
    <name evidence="3" type="ORF">J2Z30_007152</name>
    <name evidence="2" type="ORF">SIRAN7973</name>
</gene>
<evidence type="ECO:0000313" key="4">
    <source>
        <dbReference type="Proteomes" id="UP000756710"/>
    </source>
</evidence>
<accession>A0A061A042</accession>
<evidence type="ECO:0000313" key="2">
    <source>
        <dbReference type="EMBL" id="CDR13364.1"/>
    </source>
</evidence>
<dbReference type="Proteomes" id="UP000756710">
    <property type="component" value="Unassembled WGS sequence"/>
</dbReference>
<dbReference type="PANTHER" id="PTHR37017">
    <property type="entry name" value="AB HYDROLASE-1 DOMAIN-CONTAINING PROTEIN-RELATED"/>
    <property type="match status" value="1"/>
</dbReference>
<reference evidence="2" key="1">
    <citation type="submission" date="2014-05" db="EMBL/GenBank/DDBJ databases">
        <authorList>
            <person name="Horn Fabian"/>
        </authorList>
    </citation>
    <scope>NUCLEOTIDE SEQUENCE</scope>
</reference>
<dbReference type="EMBL" id="JAGGLR010000023">
    <property type="protein sequence ID" value="MBP2066104.1"/>
    <property type="molecule type" value="Genomic_DNA"/>
</dbReference>
<dbReference type="InterPro" id="IPR029058">
    <property type="entry name" value="AB_hydrolase_fold"/>
</dbReference>
<organism evidence="2">
    <name type="scientific">Streptomyces iranensis</name>
    <dbReference type="NCBI Taxonomy" id="576784"/>
    <lineage>
        <taxon>Bacteria</taxon>
        <taxon>Bacillati</taxon>
        <taxon>Actinomycetota</taxon>
        <taxon>Actinomycetes</taxon>
        <taxon>Kitasatosporales</taxon>
        <taxon>Streptomycetaceae</taxon>
        <taxon>Streptomyces</taxon>
        <taxon>Streptomyces violaceusniger group</taxon>
    </lineage>
</organism>
<dbReference type="EMBL" id="LK022848">
    <property type="protein sequence ID" value="CDR13364.1"/>
    <property type="molecule type" value="Genomic_DNA"/>
</dbReference>
<feature type="domain" description="AB hydrolase-1" evidence="1">
    <location>
        <begin position="4"/>
        <end position="221"/>
    </location>
</feature>
<keyword evidence="4" id="KW-1185">Reference proteome</keyword>
<dbReference type="AlphaFoldDB" id="A0A061A042"/>
<dbReference type="Gene3D" id="3.40.50.1820">
    <property type="entry name" value="alpha/beta hydrolase"/>
    <property type="match status" value="1"/>
</dbReference>
<evidence type="ECO:0000313" key="3">
    <source>
        <dbReference type="EMBL" id="MBP2066104.1"/>
    </source>
</evidence>
<dbReference type="RefSeq" id="WP_044578127.1">
    <property type="nucleotide sequence ID" value="NZ_BAABDR010000086.1"/>
</dbReference>
<dbReference type="SUPFAM" id="SSF53474">
    <property type="entry name" value="alpha/beta-Hydrolases"/>
    <property type="match status" value="1"/>
</dbReference>
<keyword evidence="2" id="KW-0378">Hydrolase</keyword>
<dbReference type="Pfam" id="PF12697">
    <property type="entry name" value="Abhydrolase_6"/>
    <property type="match status" value="1"/>
</dbReference>
<dbReference type="GeneID" id="32473388"/>
<dbReference type="GO" id="GO:0016787">
    <property type="term" value="F:hydrolase activity"/>
    <property type="evidence" value="ECO:0007669"/>
    <property type="project" value="UniProtKB-KW"/>
</dbReference>
<sequence length="228" mass="24155">MATFVLVHGSWLGGWVWEPVAAGLRASGHTVHCPSLTAAGPHVGLDTHIDDIVGLIDGQALTEVVLAGHSYGGMVITGTAYRRPARVRRLVYLDAYLPGPGQAAFDIQPGLRDAFAAAAASRPMTEPWLVPPFGFEAMGLDPAGLRWVTSRAAPMNRATHEEPLRTPMPGYTDPPTTYVRCGASPFFAATAATAKSRGARVLSIEGAGHMAPVSHHDRVCAVFHGESR</sequence>
<dbReference type="InterPro" id="IPR000073">
    <property type="entry name" value="AB_hydrolase_1"/>
</dbReference>
<dbReference type="InterPro" id="IPR052897">
    <property type="entry name" value="Sec-Metab_Biosynth_Hydrolase"/>
</dbReference>
<reference evidence="3 4" key="2">
    <citation type="submission" date="2021-03" db="EMBL/GenBank/DDBJ databases">
        <title>Genomic Encyclopedia of Type Strains, Phase IV (KMG-IV): sequencing the most valuable type-strain genomes for metagenomic binning, comparative biology and taxonomic classification.</title>
        <authorList>
            <person name="Goeker M."/>
        </authorList>
    </citation>
    <scope>NUCLEOTIDE SEQUENCE [LARGE SCALE GENOMIC DNA]</scope>
    <source>
        <strain evidence="3 4">DSM 41954</strain>
    </source>
</reference>
<dbReference type="PANTHER" id="PTHR37017:SF11">
    <property type="entry name" value="ESTERASE_LIPASE_THIOESTERASE DOMAIN-CONTAINING PROTEIN"/>
    <property type="match status" value="1"/>
</dbReference>